<gene>
    <name evidence="4" type="ORF">D0469_07915</name>
</gene>
<accession>A0A372LPX8</accession>
<comment type="caution">
    <text evidence="4">The sequence shown here is derived from an EMBL/GenBank/DDBJ whole genome shotgun (WGS) entry which is preliminary data.</text>
</comment>
<dbReference type="PANTHER" id="PTHR21666">
    <property type="entry name" value="PEPTIDASE-RELATED"/>
    <property type="match status" value="1"/>
</dbReference>
<dbReference type="OrthoDB" id="9810477at2"/>
<protein>
    <submittedName>
        <fullName evidence="4">M23 family peptidase</fullName>
    </submittedName>
</protein>
<dbReference type="InterPro" id="IPR011055">
    <property type="entry name" value="Dup_hybrid_motif"/>
</dbReference>
<feature type="signal peptide" evidence="2">
    <location>
        <begin position="1"/>
        <end position="21"/>
    </location>
</feature>
<evidence type="ECO:0000313" key="4">
    <source>
        <dbReference type="EMBL" id="RFU70182.1"/>
    </source>
</evidence>
<dbReference type="Proteomes" id="UP000264541">
    <property type="component" value="Unassembled WGS sequence"/>
</dbReference>
<evidence type="ECO:0000259" key="3">
    <source>
        <dbReference type="Pfam" id="PF01551"/>
    </source>
</evidence>
<reference evidence="4 5" key="1">
    <citation type="submission" date="2018-08" db="EMBL/GenBank/DDBJ databases">
        <title>Bacillus chawlae sp. nov., Bacillus glennii sp. nov., and Bacillus saganii sp. nov. Isolated from the Vehicle Assembly Building at Kennedy Space Center where the Viking Spacecraft were Assembled.</title>
        <authorList>
            <person name="Seuylemezian A."/>
            <person name="Vaishampayan P."/>
        </authorList>
    </citation>
    <scope>NUCLEOTIDE SEQUENCE [LARGE SCALE GENOMIC DNA]</scope>
    <source>
        <strain evidence="4 5">V47-23a</strain>
    </source>
</reference>
<feature type="domain" description="M23ase beta-sheet core" evidence="3">
    <location>
        <begin position="209"/>
        <end position="307"/>
    </location>
</feature>
<organism evidence="4 5">
    <name type="scientific">Peribacillus saganii</name>
    <dbReference type="NCBI Taxonomy" id="2303992"/>
    <lineage>
        <taxon>Bacteria</taxon>
        <taxon>Bacillati</taxon>
        <taxon>Bacillota</taxon>
        <taxon>Bacilli</taxon>
        <taxon>Bacillales</taxon>
        <taxon>Bacillaceae</taxon>
        <taxon>Peribacillus</taxon>
    </lineage>
</organism>
<dbReference type="Pfam" id="PF01551">
    <property type="entry name" value="Peptidase_M23"/>
    <property type="match status" value="1"/>
</dbReference>
<dbReference type="CDD" id="cd12797">
    <property type="entry name" value="M23_peptidase"/>
    <property type="match status" value="1"/>
</dbReference>
<dbReference type="PANTHER" id="PTHR21666:SF289">
    <property type="entry name" value="L-ALA--D-GLU ENDOPEPTIDASE"/>
    <property type="match status" value="1"/>
</dbReference>
<evidence type="ECO:0000256" key="2">
    <source>
        <dbReference type="SAM" id="SignalP"/>
    </source>
</evidence>
<dbReference type="GO" id="GO:0004222">
    <property type="term" value="F:metalloendopeptidase activity"/>
    <property type="evidence" value="ECO:0007669"/>
    <property type="project" value="TreeGrafter"/>
</dbReference>
<dbReference type="Gene3D" id="2.70.70.10">
    <property type="entry name" value="Glucose Permease (Domain IIA)"/>
    <property type="match status" value="1"/>
</dbReference>
<dbReference type="InterPro" id="IPR050570">
    <property type="entry name" value="Cell_wall_metabolism_enzyme"/>
</dbReference>
<proteinExistence type="predicted"/>
<dbReference type="EMBL" id="QVTE01000017">
    <property type="protein sequence ID" value="RFU70182.1"/>
    <property type="molecule type" value="Genomic_DNA"/>
</dbReference>
<feature type="chain" id="PRO_5039683870" evidence="2">
    <location>
        <begin position="22"/>
        <end position="334"/>
    </location>
</feature>
<dbReference type="InterPro" id="IPR016047">
    <property type="entry name" value="M23ase_b-sheet_dom"/>
</dbReference>
<keyword evidence="1 2" id="KW-0732">Signal</keyword>
<dbReference type="RefSeq" id="WP_117326275.1">
    <property type="nucleotide sequence ID" value="NZ_QVTE01000017.1"/>
</dbReference>
<evidence type="ECO:0000256" key="1">
    <source>
        <dbReference type="ARBA" id="ARBA00022729"/>
    </source>
</evidence>
<sequence>MRYKRALIAVILMMTFSPLNINEATAAKTPDDIVLKERMGLYQRMEASLYVPWYYLAAVDQFEHTVRNTRRNVEPAKGAIGINIPSEKWAGAINPDKEDENPLTIRYFGGMGQDGNADGKASPKDDEDVLYSFTNFLLKFGTDEDHIRMALWDYYKRDKTVGLIMGNAKLYKHFGRLDLHEKAFPVPVRTHYSYRSTWGVARGWGGRRSHEGTDVFADYGLPVRSTCYGIVEMKGWNRFGGWRVGIRDINNTYHYFAHLSGFAKGLQTGQIVEPGMLIGGVGSTGYGPPGTSGKFPPHLHYGLYKDNGVTEWSFDPYPHLKLWERKDLAKKKRR</sequence>
<evidence type="ECO:0000313" key="5">
    <source>
        <dbReference type="Proteomes" id="UP000264541"/>
    </source>
</evidence>
<dbReference type="SUPFAM" id="SSF51261">
    <property type="entry name" value="Duplicated hybrid motif"/>
    <property type="match status" value="1"/>
</dbReference>
<dbReference type="AlphaFoldDB" id="A0A372LPX8"/>
<keyword evidence="5" id="KW-1185">Reference proteome</keyword>
<name>A0A372LPX8_9BACI</name>